<dbReference type="InterPro" id="IPR000873">
    <property type="entry name" value="AMP-dep_synth/lig_dom"/>
</dbReference>
<keyword evidence="3" id="KW-0436">Ligase</keyword>
<evidence type="ECO:0000313" key="3">
    <source>
        <dbReference type="EMBL" id="QBM28656.1"/>
    </source>
</evidence>
<name>A0A4P6X284_HYDPS</name>
<keyword evidence="4" id="KW-1185">Reference proteome</keyword>
<gene>
    <name evidence="3" type="primary">fadK1</name>
    <name evidence="3" type="ORF">HPF_13220</name>
</gene>
<dbReference type="InterPro" id="IPR045851">
    <property type="entry name" value="AMP-bd_C_sf"/>
</dbReference>
<reference evidence="3 4" key="1">
    <citation type="submission" date="2019-03" db="EMBL/GenBank/DDBJ databases">
        <authorList>
            <person name="Sebastian G."/>
            <person name="Baumann P."/>
            <person name="Ruckert C."/>
            <person name="Kalinowski J."/>
            <person name="Nebel B."/>
            <person name="Takors R."/>
            <person name="Blombach B."/>
        </authorList>
    </citation>
    <scope>NUCLEOTIDE SEQUENCE [LARGE SCALE GENOMIC DNA]</scope>
    <source>
        <strain evidence="3 4">DSM 1084</strain>
    </source>
</reference>
<organism evidence="3 4">
    <name type="scientific">Hydrogenophaga pseudoflava</name>
    <name type="common">Pseudomonas carboxydoflava</name>
    <dbReference type="NCBI Taxonomy" id="47421"/>
    <lineage>
        <taxon>Bacteria</taxon>
        <taxon>Pseudomonadati</taxon>
        <taxon>Pseudomonadota</taxon>
        <taxon>Betaproteobacteria</taxon>
        <taxon>Burkholderiales</taxon>
        <taxon>Comamonadaceae</taxon>
        <taxon>Hydrogenophaga</taxon>
    </lineage>
</organism>
<dbReference type="KEGG" id="hpse:HPF_13220"/>
<dbReference type="EC" id="6.2.1.-" evidence="3"/>
<dbReference type="RefSeq" id="WP_066690427.1">
    <property type="nucleotide sequence ID" value="NZ_CP037867.1"/>
</dbReference>
<dbReference type="Gene3D" id="3.30.300.30">
    <property type="match status" value="1"/>
</dbReference>
<dbReference type="SUPFAM" id="SSF56801">
    <property type="entry name" value="Acetyl-CoA synthetase-like"/>
    <property type="match status" value="1"/>
</dbReference>
<dbReference type="PROSITE" id="PS00455">
    <property type="entry name" value="AMP_BINDING"/>
    <property type="match status" value="1"/>
</dbReference>
<dbReference type="Gene3D" id="3.40.50.12780">
    <property type="entry name" value="N-terminal domain of ligase-like"/>
    <property type="match status" value="1"/>
</dbReference>
<evidence type="ECO:0000259" key="2">
    <source>
        <dbReference type="Pfam" id="PF13193"/>
    </source>
</evidence>
<dbReference type="GO" id="GO:0016405">
    <property type="term" value="F:CoA-ligase activity"/>
    <property type="evidence" value="ECO:0007669"/>
    <property type="project" value="TreeGrafter"/>
</dbReference>
<dbReference type="AlphaFoldDB" id="A0A4P6X284"/>
<evidence type="ECO:0000313" key="4">
    <source>
        <dbReference type="Proteomes" id="UP000293912"/>
    </source>
</evidence>
<proteinExistence type="predicted"/>
<protein>
    <submittedName>
        <fullName evidence="3">Short-chain-fatty-acid--CoA ligase</fullName>
        <ecNumber evidence="3">6.2.1.-</ecNumber>
    </submittedName>
</protein>
<dbReference type="InterPro" id="IPR025110">
    <property type="entry name" value="AMP-bd_C"/>
</dbReference>
<dbReference type="EMBL" id="CP037867">
    <property type="protein sequence ID" value="QBM28656.1"/>
    <property type="molecule type" value="Genomic_DNA"/>
</dbReference>
<dbReference type="InterPro" id="IPR020845">
    <property type="entry name" value="AMP-binding_CS"/>
</dbReference>
<evidence type="ECO:0000259" key="1">
    <source>
        <dbReference type="Pfam" id="PF00501"/>
    </source>
</evidence>
<feature type="domain" description="AMP-dependent synthetase/ligase" evidence="1">
    <location>
        <begin position="42"/>
        <end position="402"/>
    </location>
</feature>
<dbReference type="Pfam" id="PF00501">
    <property type="entry name" value="AMP-binding"/>
    <property type="match status" value="1"/>
</dbReference>
<dbReference type="InterPro" id="IPR042099">
    <property type="entry name" value="ANL_N_sf"/>
</dbReference>
<dbReference type="Pfam" id="PF13193">
    <property type="entry name" value="AMP-binding_C"/>
    <property type="match status" value="1"/>
</dbReference>
<accession>A0A4P6X284</accession>
<dbReference type="Proteomes" id="UP000293912">
    <property type="component" value="Chromosome"/>
</dbReference>
<dbReference type="PANTHER" id="PTHR24096">
    <property type="entry name" value="LONG-CHAIN-FATTY-ACID--COA LIGASE"/>
    <property type="match status" value="1"/>
</dbReference>
<sequence length="554" mass="61350">MILHSSATIERYTSDGLWGDRTLLDVVAAHVAHVPERVAIVDTPDREALIGTPATSVSWREFGHAVDAIATGLVRRGVKKDDVVVAQLPNVWELIALYFAVSRAGGVLSPVAMQWRETELRNVFDASRARLYIGVKDFKGFNHIAMADKLGCDALALEDITAMSAQAPDKALLDAISIGPNDIFSLCWSSGTESYAKGCPMSHNNWLYQMRLLPNTAGIQEGDRVLAPAPMVNMTGAVAWLSWLAARGTLLLHHPLNVELFLKQILTERVQFTILVPAILNMILKLPNVDQLDLSSIRSIATGSAPPSRWSMEEFKRRWNIEICNLWGQTEGTGLVGGPVDVPDFAMRSDHFPWWGKPGLEWPSNMEGVQAKLLDEQDRECTQPGQVGELVYRGPNVFAGYYRRPDLAPNSFTPDGFFRTGDFFIVRDERHIGFFDRKKDIIIRGGFNISAAEVENLVLTHPGVQEVAAVAVPDDIMGEKTCIMVVPKDKARPPTLEDIVAHLKQIGVATYKLPERMELIDVIPRNPVGKILKAQLRQHLRVPAASDRPHSESP</sequence>
<feature type="domain" description="AMP-binding enzyme C-terminal" evidence="2">
    <location>
        <begin position="453"/>
        <end position="530"/>
    </location>
</feature>